<dbReference type="Proteomes" id="UP000729402">
    <property type="component" value="Unassembled WGS sequence"/>
</dbReference>
<evidence type="ECO:0000313" key="2">
    <source>
        <dbReference type="Proteomes" id="UP000729402"/>
    </source>
</evidence>
<reference evidence="1" key="2">
    <citation type="submission" date="2021-02" db="EMBL/GenBank/DDBJ databases">
        <authorList>
            <person name="Kimball J.A."/>
            <person name="Haas M.W."/>
            <person name="Macchietto M."/>
            <person name="Kono T."/>
            <person name="Duquette J."/>
            <person name="Shao M."/>
        </authorList>
    </citation>
    <scope>NUCLEOTIDE SEQUENCE</scope>
    <source>
        <tissue evidence="1">Fresh leaf tissue</tissue>
    </source>
</reference>
<comment type="caution">
    <text evidence="1">The sequence shown here is derived from an EMBL/GenBank/DDBJ whole genome shotgun (WGS) entry which is preliminary data.</text>
</comment>
<gene>
    <name evidence="1" type="ORF">GUJ93_ZPchr0003g18235</name>
</gene>
<protein>
    <submittedName>
        <fullName evidence="1">Uncharacterized protein</fullName>
    </submittedName>
</protein>
<accession>A0A8J5S0Q6</accession>
<dbReference type="EMBL" id="JAAALK010000286">
    <property type="protein sequence ID" value="KAG8061168.1"/>
    <property type="molecule type" value="Genomic_DNA"/>
</dbReference>
<keyword evidence="2" id="KW-1185">Reference proteome</keyword>
<evidence type="ECO:0000313" key="1">
    <source>
        <dbReference type="EMBL" id="KAG8061168.1"/>
    </source>
</evidence>
<organism evidence="1 2">
    <name type="scientific">Zizania palustris</name>
    <name type="common">Northern wild rice</name>
    <dbReference type="NCBI Taxonomy" id="103762"/>
    <lineage>
        <taxon>Eukaryota</taxon>
        <taxon>Viridiplantae</taxon>
        <taxon>Streptophyta</taxon>
        <taxon>Embryophyta</taxon>
        <taxon>Tracheophyta</taxon>
        <taxon>Spermatophyta</taxon>
        <taxon>Magnoliopsida</taxon>
        <taxon>Liliopsida</taxon>
        <taxon>Poales</taxon>
        <taxon>Poaceae</taxon>
        <taxon>BOP clade</taxon>
        <taxon>Oryzoideae</taxon>
        <taxon>Oryzeae</taxon>
        <taxon>Zizaniinae</taxon>
        <taxon>Zizania</taxon>
    </lineage>
</organism>
<sequence length="90" mass="9865">MRRRLSVLIPVSSCKPLALVSRWVADGWAQTAVLSGKVSARPSVERARAWFRLYGSGGASLIGWRLKCSGSALGRNNQRSGSARHQKTVW</sequence>
<proteinExistence type="predicted"/>
<dbReference type="AlphaFoldDB" id="A0A8J5S0Q6"/>
<name>A0A8J5S0Q6_ZIZPA</name>
<reference evidence="1" key="1">
    <citation type="journal article" date="2021" name="bioRxiv">
        <title>Whole Genome Assembly and Annotation of Northern Wild Rice, Zizania palustris L., Supports a Whole Genome Duplication in the Zizania Genus.</title>
        <authorList>
            <person name="Haas M."/>
            <person name="Kono T."/>
            <person name="Macchietto M."/>
            <person name="Millas R."/>
            <person name="McGilp L."/>
            <person name="Shao M."/>
            <person name="Duquette J."/>
            <person name="Hirsch C.N."/>
            <person name="Kimball J."/>
        </authorList>
    </citation>
    <scope>NUCLEOTIDE SEQUENCE</scope>
    <source>
        <tissue evidence="1">Fresh leaf tissue</tissue>
    </source>
</reference>